<name>A0A5C8PRW6_9HYPH</name>
<dbReference type="Pfam" id="PF12625">
    <property type="entry name" value="Arabinose_bd"/>
    <property type="match status" value="1"/>
</dbReference>
<proteinExistence type="predicted"/>
<evidence type="ECO:0000313" key="3">
    <source>
        <dbReference type="EMBL" id="TXL78716.1"/>
    </source>
</evidence>
<protein>
    <submittedName>
        <fullName evidence="3">Helix-turn-helix domain-containing protein</fullName>
    </submittedName>
</protein>
<dbReference type="GO" id="GO:0000976">
    <property type="term" value="F:transcription cis-regulatory region binding"/>
    <property type="evidence" value="ECO:0007669"/>
    <property type="project" value="TreeGrafter"/>
</dbReference>
<dbReference type="EMBL" id="VDUZ01000006">
    <property type="protein sequence ID" value="TXL78716.1"/>
    <property type="molecule type" value="Genomic_DNA"/>
</dbReference>
<comment type="caution">
    <text evidence="3">The sequence shown here is derived from an EMBL/GenBank/DDBJ whole genome shotgun (WGS) entry which is preliminary data.</text>
</comment>
<dbReference type="GO" id="GO:0005829">
    <property type="term" value="C:cytosol"/>
    <property type="evidence" value="ECO:0007669"/>
    <property type="project" value="TreeGrafter"/>
</dbReference>
<dbReference type="Proteomes" id="UP000321638">
    <property type="component" value="Unassembled WGS sequence"/>
</dbReference>
<dbReference type="AlphaFoldDB" id="A0A5C8PRW6"/>
<dbReference type="SMART" id="SM00342">
    <property type="entry name" value="HTH_ARAC"/>
    <property type="match status" value="1"/>
</dbReference>
<dbReference type="InterPro" id="IPR018060">
    <property type="entry name" value="HTH_AraC"/>
</dbReference>
<gene>
    <name evidence="3" type="ORF">FHP25_06885</name>
</gene>
<keyword evidence="1" id="KW-0238">DNA-binding</keyword>
<feature type="domain" description="HTH araC/xylS-type" evidence="2">
    <location>
        <begin position="232"/>
        <end position="331"/>
    </location>
</feature>
<dbReference type="PANTHER" id="PTHR47894">
    <property type="entry name" value="HTH-TYPE TRANSCRIPTIONAL REGULATOR GADX"/>
    <property type="match status" value="1"/>
</dbReference>
<dbReference type="OrthoDB" id="9805730at2"/>
<dbReference type="GO" id="GO:0003700">
    <property type="term" value="F:DNA-binding transcription factor activity"/>
    <property type="evidence" value="ECO:0007669"/>
    <property type="project" value="InterPro"/>
</dbReference>
<accession>A0A5C8PRW6</accession>
<dbReference type="InterPro" id="IPR032687">
    <property type="entry name" value="AraC-type_N"/>
</dbReference>
<evidence type="ECO:0000259" key="2">
    <source>
        <dbReference type="PROSITE" id="PS01124"/>
    </source>
</evidence>
<reference evidence="3 4" key="1">
    <citation type="submission" date="2019-06" db="EMBL/GenBank/DDBJ databases">
        <title>New taxonomy in bacterial strain CC-CFT640, isolated from vineyard.</title>
        <authorList>
            <person name="Lin S.-Y."/>
            <person name="Tsai C.-F."/>
            <person name="Young C.-C."/>
        </authorList>
    </citation>
    <scope>NUCLEOTIDE SEQUENCE [LARGE SCALE GENOMIC DNA]</scope>
    <source>
        <strain evidence="3 4">CC-CFT640</strain>
    </source>
</reference>
<evidence type="ECO:0000313" key="4">
    <source>
        <dbReference type="Proteomes" id="UP000321638"/>
    </source>
</evidence>
<dbReference type="RefSeq" id="WP_147846186.1">
    <property type="nucleotide sequence ID" value="NZ_VDUZ01000006.1"/>
</dbReference>
<sequence length="338" mass="37328">MELIAQAATVRQFLAYLDHVGVDERALKVGGLDPALRASSAPMAVSARLILDLMEAAAIAMRQPDIGVRFAEWLDPRSVSPLSLLGAHCATFAERFRLAQRYVHTHNNARSFERRYEGDDVALICGMHPSLRPYARQYTETIVGKSIKNVRAMLGAGWNPVRIELAHAPPPSIVVHRRLFRCPIHYRADRDAILMSRADFNRRLPNGDMQIVVFLEKHLAGQEAQWPTDLRSQVENLIAAQLAGGGASLERIAALLATSPRTLQRRLAEQGTDFGEILAFVRMQVVKDHLSQQPPPSLGRLCHLLGYSEPSAASRFIKTQFGRSARSMIGAPSPTSGC</sequence>
<evidence type="ECO:0000256" key="1">
    <source>
        <dbReference type="ARBA" id="ARBA00023125"/>
    </source>
</evidence>
<keyword evidence="4" id="KW-1185">Reference proteome</keyword>
<dbReference type="Pfam" id="PF12833">
    <property type="entry name" value="HTH_18"/>
    <property type="match status" value="1"/>
</dbReference>
<organism evidence="3 4">
    <name type="scientific">Vineibacter terrae</name>
    <dbReference type="NCBI Taxonomy" id="2586908"/>
    <lineage>
        <taxon>Bacteria</taxon>
        <taxon>Pseudomonadati</taxon>
        <taxon>Pseudomonadota</taxon>
        <taxon>Alphaproteobacteria</taxon>
        <taxon>Hyphomicrobiales</taxon>
        <taxon>Vineibacter</taxon>
    </lineage>
</organism>
<dbReference type="PANTHER" id="PTHR47894:SF4">
    <property type="entry name" value="HTH-TYPE TRANSCRIPTIONAL REGULATOR GADX"/>
    <property type="match status" value="1"/>
</dbReference>
<dbReference type="PROSITE" id="PS01124">
    <property type="entry name" value="HTH_ARAC_FAMILY_2"/>
    <property type="match status" value="1"/>
</dbReference>
<dbReference type="Gene3D" id="1.10.10.60">
    <property type="entry name" value="Homeodomain-like"/>
    <property type="match status" value="1"/>
</dbReference>